<name>A0A8B8EW05_CRAVI</name>
<dbReference type="PIRSF" id="PIRSF000303">
    <property type="entry name" value="Glutathion_perox"/>
    <property type="match status" value="1"/>
</dbReference>
<dbReference type="PANTHER" id="PTHR11592">
    <property type="entry name" value="GLUTATHIONE PEROXIDASE"/>
    <property type="match status" value="1"/>
</dbReference>
<evidence type="ECO:0000256" key="2">
    <source>
        <dbReference type="ARBA" id="ARBA00006926"/>
    </source>
</evidence>
<gene>
    <name evidence="12" type="primary">LOC111137147</name>
</gene>
<keyword evidence="5 9" id="KW-0732">Signal</keyword>
<evidence type="ECO:0000256" key="1">
    <source>
        <dbReference type="ARBA" id="ARBA00004613"/>
    </source>
</evidence>
<dbReference type="OrthoDB" id="446890at2759"/>
<comment type="similarity">
    <text evidence="2 8">Belongs to the glutathione peroxidase family.</text>
</comment>
<evidence type="ECO:0000256" key="7">
    <source>
        <dbReference type="PIRSR" id="PIRSR000303-1"/>
    </source>
</evidence>
<dbReference type="AlphaFoldDB" id="A0A8B8EW05"/>
<evidence type="ECO:0000256" key="9">
    <source>
        <dbReference type="SAM" id="SignalP"/>
    </source>
</evidence>
<dbReference type="Pfam" id="PF00255">
    <property type="entry name" value="GSHPx"/>
    <property type="match status" value="1"/>
</dbReference>
<evidence type="ECO:0000256" key="8">
    <source>
        <dbReference type="RuleBase" id="RU000499"/>
    </source>
</evidence>
<dbReference type="GO" id="GO:0006979">
    <property type="term" value="P:response to oxidative stress"/>
    <property type="evidence" value="ECO:0007669"/>
    <property type="project" value="InterPro"/>
</dbReference>
<keyword evidence="6 8" id="KW-0560">Oxidoreductase</keyword>
<dbReference type="Gene3D" id="3.40.30.10">
    <property type="entry name" value="Glutaredoxin"/>
    <property type="match status" value="1"/>
</dbReference>
<dbReference type="GeneID" id="111137147"/>
<dbReference type="InterPro" id="IPR013766">
    <property type="entry name" value="Thioredoxin_domain"/>
</dbReference>
<dbReference type="PRINTS" id="PR01011">
    <property type="entry name" value="GLUTPROXDASE"/>
</dbReference>
<reference evidence="12" key="1">
    <citation type="submission" date="2025-08" db="UniProtKB">
        <authorList>
            <consortium name="RefSeq"/>
        </authorList>
    </citation>
    <scope>IDENTIFICATION</scope>
    <source>
        <tissue evidence="12">Whole sample</tissue>
    </source>
</reference>
<evidence type="ECO:0000256" key="3">
    <source>
        <dbReference type="ARBA" id="ARBA00022525"/>
    </source>
</evidence>
<dbReference type="RefSeq" id="XP_022344169.1">
    <property type="nucleotide sequence ID" value="XM_022488461.1"/>
</dbReference>
<organism evidence="11 12">
    <name type="scientific">Crassostrea virginica</name>
    <name type="common">Eastern oyster</name>
    <dbReference type="NCBI Taxonomy" id="6565"/>
    <lineage>
        <taxon>Eukaryota</taxon>
        <taxon>Metazoa</taxon>
        <taxon>Spiralia</taxon>
        <taxon>Lophotrochozoa</taxon>
        <taxon>Mollusca</taxon>
        <taxon>Bivalvia</taxon>
        <taxon>Autobranchia</taxon>
        <taxon>Pteriomorphia</taxon>
        <taxon>Ostreida</taxon>
        <taxon>Ostreoidea</taxon>
        <taxon>Ostreidae</taxon>
        <taxon>Crassostrea</taxon>
    </lineage>
</organism>
<dbReference type="CDD" id="cd00340">
    <property type="entry name" value="GSH_Peroxidase"/>
    <property type="match status" value="1"/>
</dbReference>
<evidence type="ECO:0000313" key="11">
    <source>
        <dbReference type="Proteomes" id="UP000694844"/>
    </source>
</evidence>
<dbReference type="PROSITE" id="PS51352">
    <property type="entry name" value="THIOREDOXIN_2"/>
    <property type="match status" value="1"/>
</dbReference>
<feature type="chain" id="PRO_5034992058" description="Glutathione peroxidase" evidence="9">
    <location>
        <begin position="19"/>
        <end position="223"/>
    </location>
</feature>
<protein>
    <recommendedName>
        <fullName evidence="8">Glutathione peroxidase</fullName>
    </recommendedName>
</protein>
<evidence type="ECO:0000256" key="4">
    <source>
        <dbReference type="ARBA" id="ARBA00022559"/>
    </source>
</evidence>
<feature type="active site" evidence="7">
    <location>
        <position position="66"/>
    </location>
</feature>
<dbReference type="Proteomes" id="UP000694844">
    <property type="component" value="Chromosome 5"/>
</dbReference>
<keyword evidence="11" id="KW-1185">Reference proteome</keyword>
<dbReference type="InterPro" id="IPR036249">
    <property type="entry name" value="Thioredoxin-like_sf"/>
</dbReference>
<evidence type="ECO:0000256" key="5">
    <source>
        <dbReference type="ARBA" id="ARBA00022729"/>
    </source>
</evidence>
<sequence>MLLLIVSLFGLLTSPSLALIGKCSQPASDTTSIYDFTLPNIFKTGSIDFADFRGKVVLVVNVATYCDHTPQFLGLNDLQKEFGADLQIIGVPTDQFHFEEPGANGTEIMNGLRYVRPGNGFVPAFPLSSKTEVNGLQEHKMFTYLKKYCEPTDELFYPGLTYQGNKVHDIRWNFEKILVDKTGKPVKRYNVYVLPASLRDDIRAEINKNGASHKLPILGSFLG</sequence>
<proteinExistence type="inferred from homology"/>
<dbReference type="PROSITE" id="PS51355">
    <property type="entry name" value="GLUTATHIONE_PEROXID_3"/>
    <property type="match status" value="1"/>
</dbReference>
<feature type="signal peptide" evidence="9">
    <location>
        <begin position="1"/>
        <end position="18"/>
    </location>
</feature>
<feature type="domain" description="Thioredoxin" evidence="10">
    <location>
        <begin position="27"/>
        <end position="211"/>
    </location>
</feature>
<dbReference type="SUPFAM" id="SSF52833">
    <property type="entry name" value="Thioredoxin-like"/>
    <property type="match status" value="1"/>
</dbReference>
<keyword evidence="3" id="KW-0964">Secreted</keyword>
<dbReference type="KEGG" id="cvn:111137147"/>
<evidence type="ECO:0000313" key="12">
    <source>
        <dbReference type="RefSeq" id="XP_022344169.1"/>
    </source>
</evidence>
<keyword evidence="4 8" id="KW-0575">Peroxidase</keyword>
<dbReference type="InterPro" id="IPR000889">
    <property type="entry name" value="Glutathione_peroxidase"/>
</dbReference>
<evidence type="ECO:0000259" key="10">
    <source>
        <dbReference type="PROSITE" id="PS51352"/>
    </source>
</evidence>
<dbReference type="GO" id="GO:0005576">
    <property type="term" value="C:extracellular region"/>
    <property type="evidence" value="ECO:0007669"/>
    <property type="project" value="UniProtKB-SubCell"/>
</dbReference>
<comment type="subcellular location">
    <subcellularLocation>
        <location evidence="1">Secreted</location>
    </subcellularLocation>
</comment>
<dbReference type="PANTHER" id="PTHR11592:SF88">
    <property type="entry name" value="GLUTATHIONE PEROXIDASE-RELATED"/>
    <property type="match status" value="1"/>
</dbReference>
<dbReference type="GO" id="GO:0004602">
    <property type="term" value="F:glutathione peroxidase activity"/>
    <property type="evidence" value="ECO:0007669"/>
    <property type="project" value="TreeGrafter"/>
</dbReference>
<accession>A0A8B8EW05</accession>
<evidence type="ECO:0000256" key="6">
    <source>
        <dbReference type="ARBA" id="ARBA00023002"/>
    </source>
</evidence>